<evidence type="ECO:0000313" key="3">
    <source>
        <dbReference type="Proteomes" id="UP000027073"/>
    </source>
</evidence>
<organism evidence="2 3">
    <name type="scientific">Pleurotus ostreatus (strain PC15)</name>
    <name type="common">Oyster mushroom</name>
    <dbReference type="NCBI Taxonomy" id="1137138"/>
    <lineage>
        <taxon>Eukaryota</taxon>
        <taxon>Fungi</taxon>
        <taxon>Dikarya</taxon>
        <taxon>Basidiomycota</taxon>
        <taxon>Agaricomycotina</taxon>
        <taxon>Agaricomycetes</taxon>
        <taxon>Agaricomycetidae</taxon>
        <taxon>Agaricales</taxon>
        <taxon>Pleurotineae</taxon>
        <taxon>Pleurotaceae</taxon>
        <taxon>Pleurotus</taxon>
    </lineage>
</organism>
<accession>A0A067N5V5</accession>
<dbReference type="AlphaFoldDB" id="A0A067N5V5"/>
<dbReference type="VEuPathDB" id="FungiDB:PLEOSDRAFT_1114341"/>
<reference evidence="3" key="1">
    <citation type="journal article" date="2014" name="Proc. Natl. Acad. Sci. U.S.A.">
        <title>Extensive sampling of basidiomycete genomes demonstrates inadequacy of the white-rot/brown-rot paradigm for wood decay fungi.</title>
        <authorList>
            <person name="Riley R."/>
            <person name="Salamov A.A."/>
            <person name="Brown D.W."/>
            <person name="Nagy L.G."/>
            <person name="Floudas D."/>
            <person name="Held B.W."/>
            <person name="Levasseur A."/>
            <person name="Lombard V."/>
            <person name="Morin E."/>
            <person name="Otillar R."/>
            <person name="Lindquist E.A."/>
            <person name="Sun H."/>
            <person name="LaButti K.M."/>
            <person name="Schmutz J."/>
            <person name="Jabbour D."/>
            <person name="Luo H."/>
            <person name="Baker S.E."/>
            <person name="Pisabarro A.G."/>
            <person name="Walton J.D."/>
            <person name="Blanchette R.A."/>
            <person name="Henrissat B."/>
            <person name="Martin F."/>
            <person name="Cullen D."/>
            <person name="Hibbett D.S."/>
            <person name="Grigoriev I.V."/>
        </authorList>
    </citation>
    <scope>NUCLEOTIDE SEQUENCE [LARGE SCALE GENOMIC DNA]</scope>
    <source>
        <strain evidence="3">PC15</strain>
    </source>
</reference>
<keyword evidence="1" id="KW-0472">Membrane</keyword>
<dbReference type="InParanoid" id="A0A067N5V5"/>
<feature type="transmembrane region" description="Helical" evidence="1">
    <location>
        <begin position="53"/>
        <end position="73"/>
    </location>
</feature>
<keyword evidence="1" id="KW-0812">Transmembrane</keyword>
<proteinExistence type="predicted"/>
<evidence type="ECO:0000313" key="2">
    <source>
        <dbReference type="EMBL" id="KDQ23229.1"/>
    </source>
</evidence>
<protein>
    <submittedName>
        <fullName evidence="2">Uncharacterized protein</fullName>
    </submittedName>
</protein>
<name>A0A067N5V5_PLEO1</name>
<dbReference type="HOGENOM" id="CLU_1787626_0_0_1"/>
<dbReference type="Proteomes" id="UP000027073">
    <property type="component" value="Unassembled WGS sequence"/>
</dbReference>
<gene>
    <name evidence="2" type="ORF">PLEOSDRAFT_1114341</name>
</gene>
<sequence length="145" mass="15893">MGPPSLKQVIYTVVESGAIYSLCLLALALSLAIGGENPVSTKAMKLPDAGPAFAIAYAITSQAVGIAPTMIIIRTWINRQEQASPISTLQFSRKQTRLPFHCEKETKTVDSMSFVSIQPPAEAVRRWTPSPSRFYDPGESWHTQE</sequence>
<keyword evidence="1" id="KW-1133">Transmembrane helix</keyword>
<evidence type="ECO:0000256" key="1">
    <source>
        <dbReference type="SAM" id="Phobius"/>
    </source>
</evidence>
<feature type="transmembrane region" description="Helical" evidence="1">
    <location>
        <begin position="9"/>
        <end position="33"/>
    </location>
</feature>
<dbReference type="EMBL" id="KL198013">
    <property type="protein sequence ID" value="KDQ23229.1"/>
    <property type="molecule type" value="Genomic_DNA"/>
</dbReference>